<reference evidence="1" key="1">
    <citation type="submission" date="2019-08" db="EMBL/GenBank/DDBJ databases">
        <title>The genome of the North American firefly Photinus pyralis.</title>
        <authorList>
            <consortium name="Photinus pyralis genome working group"/>
            <person name="Fallon T.R."/>
            <person name="Sander Lower S.E."/>
            <person name="Weng J.-K."/>
        </authorList>
    </citation>
    <scope>NUCLEOTIDE SEQUENCE</scope>
    <source>
        <strain evidence="1">TRF0915ILg1</strain>
        <tissue evidence="1">Whole body</tissue>
    </source>
</reference>
<dbReference type="Proteomes" id="UP000801492">
    <property type="component" value="Unassembled WGS sequence"/>
</dbReference>
<protein>
    <submittedName>
        <fullName evidence="1">Uncharacterized protein</fullName>
    </submittedName>
</protein>
<evidence type="ECO:0000313" key="1">
    <source>
        <dbReference type="EMBL" id="KAF2883874.1"/>
    </source>
</evidence>
<comment type="caution">
    <text evidence="1">The sequence shown here is derived from an EMBL/GenBank/DDBJ whole genome shotgun (WGS) entry which is preliminary data.</text>
</comment>
<evidence type="ECO:0000313" key="2">
    <source>
        <dbReference type="Proteomes" id="UP000801492"/>
    </source>
</evidence>
<sequence>MTRETAWKILSPLATLAYKILPRKLRPQCLPRNNLDFLTINEIGNDALEAENINNLKNVLDFGIRQDFNFQAKGESNVAPNEGATGGPEVTELTNNTETLTQKLTPRRKPAEARSLRNDERRLVIEEFFDRLPKLGSQNKSRTLCSLQRHLVYELNFDECDLCVGYRTKNTEKAKYNVYILKKEKAQNEEELVKTSTNRVFTMDL</sequence>
<keyword evidence="2" id="KW-1185">Reference proteome</keyword>
<gene>
    <name evidence="1" type="ORF">ILUMI_22304</name>
</gene>
<name>A0A8K0G2Y1_IGNLU</name>
<dbReference type="AlphaFoldDB" id="A0A8K0G2Y1"/>
<proteinExistence type="predicted"/>
<dbReference type="EMBL" id="VTPC01090282">
    <property type="protein sequence ID" value="KAF2883874.1"/>
    <property type="molecule type" value="Genomic_DNA"/>
</dbReference>
<organism evidence="1 2">
    <name type="scientific">Ignelater luminosus</name>
    <name type="common">Cucubano</name>
    <name type="synonym">Pyrophorus luminosus</name>
    <dbReference type="NCBI Taxonomy" id="2038154"/>
    <lineage>
        <taxon>Eukaryota</taxon>
        <taxon>Metazoa</taxon>
        <taxon>Ecdysozoa</taxon>
        <taxon>Arthropoda</taxon>
        <taxon>Hexapoda</taxon>
        <taxon>Insecta</taxon>
        <taxon>Pterygota</taxon>
        <taxon>Neoptera</taxon>
        <taxon>Endopterygota</taxon>
        <taxon>Coleoptera</taxon>
        <taxon>Polyphaga</taxon>
        <taxon>Elateriformia</taxon>
        <taxon>Elateroidea</taxon>
        <taxon>Elateridae</taxon>
        <taxon>Agrypninae</taxon>
        <taxon>Pyrophorini</taxon>
        <taxon>Ignelater</taxon>
    </lineage>
</organism>
<accession>A0A8K0G2Y1</accession>